<feature type="domain" description="DUF4097" evidence="3">
    <location>
        <begin position="53"/>
        <end position="309"/>
    </location>
</feature>
<evidence type="ECO:0000259" key="3">
    <source>
        <dbReference type="Pfam" id="PF13349"/>
    </source>
</evidence>
<name>A0A2N7AS30_9LACO</name>
<dbReference type="AlphaFoldDB" id="A0A2N7AS30"/>
<dbReference type="OrthoDB" id="2318810at2"/>
<evidence type="ECO:0000256" key="2">
    <source>
        <dbReference type="SAM" id="Phobius"/>
    </source>
</evidence>
<accession>A0A2N7AS30</accession>
<feature type="region of interest" description="Disordered" evidence="1">
    <location>
        <begin position="292"/>
        <end position="311"/>
    </location>
</feature>
<comment type="caution">
    <text evidence="4">The sequence shown here is derived from an EMBL/GenBank/DDBJ whole genome shotgun (WGS) entry which is preliminary data.</text>
</comment>
<reference evidence="4 5" key="1">
    <citation type="submission" date="2017-05" db="EMBL/GenBank/DDBJ databases">
        <title>Lactobacillus nurukis nov., sp. nov., isolated from nuruk.</title>
        <authorList>
            <person name="Kim S.-J."/>
        </authorList>
    </citation>
    <scope>NUCLEOTIDE SEQUENCE [LARGE SCALE GENOMIC DNA]</scope>
    <source>
        <strain evidence="4 5">SYF10-1a</strain>
    </source>
</reference>
<protein>
    <recommendedName>
        <fullName evidence="3">DUF4097 domain-containing protein</fullName>
    </recommendedName>
</protein>
<dbReference type="Pfam" id="PF13349">
    <property type="entry name" value="DUF4097"/>
    <property type="match status" value="1"/>
</dbReference>
<evidence type="ECO:0000313" key="4">
    <source>
        <dbReference type="EMBL" id="PMD68152.1"/>
    </source>
</evidence>
<keyword evidence="2" id="KW-0472">Membrane</keyword>
<evidence type="ECO:0000313" key="5">
    <source>
        <dbReference type="Proteomes" id="UP000235649"/>
    </source>
</evidence>
<keyword evidence="2" id="KW-0812">Transmembrane</keyword>
<keyword evidence="5" id="KW-1185">Reference proteome</keyword>
<dbReference type="InterPro" id="IPR025164">
    <property type="entry name" value="Toastrack_DUF4097"/>
</dbReference>
<keyword evidence="2" id="KW-1133">Transmembrane helix</keyword>
<dbReference type="RefSeq" id="WP_102196937.1">
    <property type="nucleotide sequence ID" value="NZ_NIPR01000052.1"/>
</dbReference>
<evidence type="ECO:0000256" key="1">
    <source>
        <dbReference type="SAM" id="MobiDB-lite"/>
    </source>
</evidence>
<dbReference type="EMBL" id="NIPR01000052">
    <property type="protein sequence ID" value="PMD68152.1"/>
    <property type="molecule type" value="Genomic_DNA"/>
</dbReference>
<gene>
    <name evidence="4" type="ORF">CBP76_11165</name>
</gene>
<feature type="transmembrane region" description="Helical" evidence="2">
    <location>
        <begin position="7"/>
        <end position="27"/>
    </location>
</feature>
<sequence length="311" mass="34551">MRKYFVTGFYLLIIGGILLLGGIVMGANRSVVWDHGFKVAQVKDETYPLSDFKNIYVESRDTNVNIKFGDRYKIHVSGDKSQTPTYKVKNNTLTVNGGAKKGRIGVDVLGHEDVTITIPMNKKLDNVNIRAANGNVRISDVTIENLIKTAKDMDYDSNMYITDATVNNVPKLNLYNAVLNLKNTKINNISLVSTEKSNINVSNATVSNASFNLDDSELNIKQSNLDSVKSMSNHSKVYLSKSTLMNYNKFHLYSKGSFHGKELTVDGVNLKSTDKGLVQYFDKNYGDNYQNKADSSNSLEVKSTNGSITIK</sequence>
<proteinExistence type="predicted"/>
<organism evidence="4 5">
    <name type="scientific">Companilactobacillus nuruki</name>
    <dbReference type="NCBI Taxonomy" id="1993540"/>
    <lineage>
        <taxon>Bacteria</taxon>
        <taxon>Bacillati</taxon>
        <taxon>Bacillota</taxon>
        <taxon>Bacilli</taxon>
        <taxon>Lactobacillales</taxon>
        <taxon>Lactobacillaceae</taxon>
        <taxon>Companilactobacillus</taxon>
    </lineage>
</organism>
<dbReference type="Proteomes" id="UP000235649">
    <property type="component" value="Unassembled WGS sequence"/>
</dbReference>